<evidence type="ECO:0000313" key="3">
    <source>
        <dbReference type="EnsemblProtists" id="EKX53285"/>
    </source>
</evidence>
<feature type="region of interest" description="Disordered" evidence="1">
    <location>
        <begin position="197"/>
        <end position="257"/>
    </location>
</feature>
<gene>
    <name evidence="2" type="ORF">GUITHDRAFT_100990</name>
</gene>
<dbReference type="EMBL" id="JH992970">
    <property type="protein sequence ID" value="EKX53285.1"/>
    <property type="molecule type" value="Genomic_DNA"/>
</dbReference>
<evidence type="ECO:0000256" key="1">
    <source>
        <dbReference type="SAM" id="MobiDB-lite"/>
    </source>
</evidence>
<proteinExistence type="predicted"/>
<sequence length="257" mass="26559">MATSRLPVAMSGVAGIGKGYTRPVQGNGGASGPFDINSVGLPLAHPAVAGGTPIAFGVMPSPQKRQAWIASAITAGVAAPGQGSAMPVWSESAVPALLKHARAKTSPTPQGSRFSSSAMEDYIRKGVFSHSDMASPIAVQPIYDSRGQVIQSPPQLDRAQLTKRLVADESAIHALTKDVDELLTANQYLMTEAALGARPGPPGYPGPPGVSIHEGPPGPPGPPGPSEEAEEKSNTEAEEEEVPAVGKYKTKEKESTR</sequence>
<dbReference type="AlphaFoldDB" id="L1JYL9"/>
<dbReference type="EnsemblProtists" id="EKX53285">
    <property type="protein sequence ID" value="EKX53285"/>
    <property type="gene ID" value="GUITHDRAFT_100990"/>
</dbReference>
<dbReference type="OrthoDB" id="10671847at2759"/>
<dbReference type="KEGG" id="gtt:GUITHDRAFT_100990"/>
<reference evidence="4" key="2">
    <citation type="submission" date="2012-11" db="EMBL/GenBank/DDBJ databases">
        <authorList>
            <person name="Kuo A."/>
            <person name="Curtis B.A."/>
            <person name="Tanifuji G."/>
            <person name="Burki F."/>
            <person name="Gruber A."/>
            <person name="Irimia M."/>
            <person name="Maruyama S."/>
            <person name="Arias M.C."/>
            <person name="Ball S.G."/>
            <person name="Gile G.H."/>
            <person name="Hirakawa Y."/>
            <person name="Hopkins J.F."/>
            <person name="Rensing S.A."/>
            <person name="Schmutz J."/>
            <person name="Symeonidi A."/>
            <person name="Elias M."/>
            <person name="Eveleigh R.J."/>
            <person name="Herman E.K."/>
            <person name="Klute M.J."/>
            <person name="Nakayama T."/>
            <person name="Obornik M."/>
            <person name="Reyes-Prieto A."/>
            <person name="Armbrust E.V."/>
            <person name="Aves S.J."/>
            <person name="Beiko R.G."/>
            <person name="Coutinho P."/>
            <person name="Dacks J.B."/>
            <person name="Durnford D.G."/>
            <person name="Fast N.M."/>
            <person name="Green B.R."/>
            <person name="Grisdale C."/>
            <person name="Hempe F."/>
            <person name="Henrissat B."/>
            <person name="Hoppner M.P."/>
            <person name="Ishida K.-I."/>
            <person name="Kim E."/>
            <person name="Koreny L."/>
            <person name="Kroth P.G."/>
            <person name="Liu Y."/>
            <person name="Malik S.-B."/>
            <person name="Maier U.G."/>
            <person name="McRose D."/>
            <person name="Mock T."/>
            <person name="Neilson J.A."/>
            <person name="Onodera N.T."/>
            <person name="Poole A.M."/>
            <person name="Pritham E.J."/>
            <person name="Richards T.A."/>
            <person name="Rocap G."/>
            <person name="Roy S.W."/>
            <person name="Sarai C."/>
            <person name="Schaack S."/>
            <person name="Shirato S."/>
            <person name="Slamovits C.H."/>
            <person name="Spencer D.F."/>
            <person name="Suzuki S."/>
            <person name="Worden A.Z."/>
            <person name="Zauner S."/>
            <person name="Barry K."/>
            <person name="Bell C."/>
            <person name="Bharti A.K."/>
            <person name="Crow J.A."/>
            <person name="Grimwood J."/>
            <person name="Kramer R."/>
            <person name="Lindquist E."/>
            <person name="Lucas S."/>
            <person name="Salamov A."/>
            <person name="McFadden G.I."/>
            <person name="Lane C.E."/>
            <person name="Keeling P.J."/>
            <person name="Gray M.W."/>
            <person name="Grigoriev I.V."/>
            <person name="Archibald J.M."/>
        </authorList>
    </citation>
    <scope>NUCLEOTIDE SEQUENCE</scope>
    <source>
        <strain evidence="4">CCMP2712</strain>
    </source>
</reference>
<dbReference type="Proteomes" id="UP000011087">
    <property type="component" value="Unassembled WGS sequence"/>
</dbReference>
<feature type="compositionally biased region" description="Pro residues" evidence="1">
    <location>
        <begin position="199"/>
        <end position="208"/>
    </location>
</feature>
<dbReference type="GeneID" id="17310172"/>
<organism evidence="2">
    <name type="scientific">Guillardia theta (strain CCMP2712)</name>
    <name type="common">Cryptophyte</name>
    <dbReference type="NCBI Taxonomy" id="905079"/>
    <lineage>
        <taxon>Eukaryota</taxon>
        <taxon>Cryptophyceae</taxon>
        <taxon>Pyrenomonadales</taxon>
        <taxon>Geminigeraceae</taxon>
        <taxon>Guillardia</taxon>
    </lineage>
</organism>
<accession>L1JYL9</accession>
<feature type="compositionally biased region" description="Pro residues" evidence="1">
    <location>
        <begin position="216"/>
        <end position="225"/>
    </location>
</feature>
<dbReference type="HOGENOM" id="CLU_1083581_0_0_1"/>
<reference evidence="2 4" key="1">
    <citation type="journal article" date="2012" name="Nature">
        <title>Algal genomes reveal evolutionary mosaicism and the fate of nucleomorphs.</title>
        <authorList>
            <consortium name="DOE Joint Genome Institute"/>
            <person name="Curtis B.A."/>
            <person name="Tanifuji G."/>
            <person name="Burki F."/>
            <person name="Gruber A."/>
            <person name="Irimia M."/>
            <person name="Maruyama S."/>
            <person name="Arias M.C."/>
            <person name="Ball S.G."/>
            <person name="Gile G.H."/>
            <person name="Hirakawa Y."/>
            <person name="Hopkins J.F."/>
            <person name="Kuo A."/>
            <person name="Rensing S.A."/>
            <person name="Schmutz J."/>
            <person name="Symeonidi A."/>
            <person name="Elias M."/>
            <person name="Eveleigh R.J."/>
            <person name="Herman E.K."/>
            <person name="Klute M.J."/>
            <person name="Nakayama T."/>
            <person name="Obornik M."/>
            <person name="Reyes-Prieto A."/>
            <person name="Armbrust E.V."/>
            <person name="Aves S.J."/>
            <person name="Beiko R.G."/>
            <person name="Coutinho P."/>
            <person name="Dacks J.B."/>
            <person name="Durnford D.G."/>
            <person name="Fast N.M."/>
            <person name="Green B.R."/>
            <person name="Grisdale C.J."/>
            <person name="Hempel F."/>
            <person name="Henrissat B."/>
            <person name="Hoppner M.P."/>
            <person name="Ishida K."/>
            <person name="Kim E."/>
            <person name="Koreny L."/>
            <person name="Kroth P.G."/>
            <person name="Liu Y."/>
            <person name="Malik S.B."/>
            <person name="Maier U.G."/>
            <person name="McRose D."/>
            <person name="Mock T."/>
            <person name="Neilson J.A."/>
            <person name="Onodera N.T."/>
            <person name="Poole A.M."/>
            <person name="Pritham E.J."/>
            <person name="Richards T.A."/>
            <person name="Rocap G."/>
            <person name="Roy S.W."/>
            <person name="Sarai C."/>
            <person name="Schaack S."/>
            <person name="Shirato S."/>
            <person name="Slamovits C.H."/>
            <person name="Spencer D.F."/>
            <person name="Suzuki S."/>
            <person name="Worden A.Z."/>
            <person name="Zauner S."/>
            <person name="Barry K."/>
            <person name="Bell C."/>
            <person name="Bharti A.K."/>
            <person name="Crow J.A."/>
            <person name="Grimwood J."/>
            <person name="Kramer R."/>
            <person name="Lindquist E."/>
            <person name="Lucas S."/>
            <person name="Salamov A."/>
            <person name="McFadden G.I."/>
            <person name="Lane C.E."/>
            <person name="Keeling P.J."/>
            <person name="Gray M.W."/>
            <person name="Grigoriev I.V."/>
            <person name="Archibald J.M."/>
        </authorList>
    </citation>
    <scope>NUCLEOTIDE SEQUENCE</scope>
    <source>
        <strain evidence="2 4">CCMP2712</strain>
    </source>
</reference>
<name>L1JYL9_GUITC</name>
<evidence type="ECO:0000313" key="2">
    <source>
        <dbReference type="EMBL" id="EKX53285.1"/>
    </source>
</evidence>
<dbReference type="RefSeq" id="XP_005840265.1">
    <property type="nucleotide sequence ID" value="XM_005840208.1"/>
</dbReference>
<protein>
    <submittedName>
        <fullName evidence="2 3">Uncharacterized protein</fullName>
    </submittedName>
</protein>
<evidence type="ECO:0000313" key="4">
    <source>
        <dbReference type="Proteomes" id="UP000011087"/>
    </source>
</evidence>
<keyword evidence="4" id="KW-1185">Reference proteome</keyword>
<reference evidence="3" key="3">
    <citation type="submission" date="2016-03" db="UniProtKB">
        <authorList>
            <consortium name="EnsemblProtists"/>
        </authorList>
    </citation>
    <scope>IDENTIFICATION</scope>
</reference>
<dbReference type="PaxDb" id="55529-EKX53285"/>